<gene>
    <name evidence="2" type="ORF">EWM64_g10263</name>
</gene>
<name>A0A4Y9ZIA0_9AGAM</name>
<evidence type="ECO:0000313" key="2">
    <source>
        <dbReference type="EMBL" id="TFY73747.1"/>
    </source>
</evidence>
<dbReference type="OrthoDB" id="2628807at2759"/>
<reference evidence="2 3" key="1">
    <citation type="submission" date="2019-02" db="EMBL/GenBank/DDBJ databases">
        <title>Genome sequencing of the rare red list fungi Hericium alpestre (H. flagellum).</title>
        <authorList>
            <person name="Buettner E."/>
            <person name="Kellner H."/>
        </authorList>
    </citation>
    <scope>NUCLEOTIDE SEQUENCE [LARGE SCALE GENOMIC DNA]</scope>
    <source>
        <strain evidence="2 3">DSM 108284</strain>
    </source>
</reference>
<evidence type="ECO:0000313" key="3">
    <source>
        <dbReference type="Proteomes" id="UP000298061"/>
    </source>
</evidence>
<accession>A0A4Y9ZIA0</accession>
<organism evidence="2 3">
    <name type="scientific">Hericium alpestre</name>
    <dbReference type="NCBI Taxonomy" id="135208"/>
    <lineage>
        <taxon>Eukaryota</taxon>
        <taxon>Fungi</taxon>
        <taxon>Dikarya</taxon>
        <taxon>Basidiomycota</taxon>
        <taxon>Agaricomycotina</taxon>
        <taxon>Agaricomycetes</taxon>
        <taxon>Russulales</taxon>
        <taxon>Hericiaceae</taxon>
        <taxon>Hericium</taxon>
    </lineage>
</organism>
<proteinExistence type="predicted"/>
<feature type="region of interest" description="Disordered" evidence="1">
    <location>
        <begin position="1"/>
        <end position="29"/>
    </location>
</feature>
<comment type="caution">
    <text evidence="2">The sequence shown here is derived from an EMBL/GenBank/DDBJ whole genome shotgun (WGS) entry which is preliminary data.</text>
</comment>
<dbReference type="AlphaFoldDB" id="A0A4Y9ZIA0"/>
<sequence>MSRRNTSAQLTRPVSSSLRPPARPAPTQSRDLWGEYCASIQPNRNLPSKDEINRAIFRQRGYSEKRVEAALAYLRQRGNALMAAGGPVVLGAKPEDGDAGVHYYTIPDSNLSIRIWSGGLATFGQYCLDFYDRGKKKAVNTPVGYRMMPIPRPGMFTFSGPLKSWE</sequence>
<feature type="non-terminal residue" evidence="2">
    <location>
        <position position="166"/>
    </location>
</feature>
<evidence type="ECO:0000256" key="1">
    <source>
        <dbReference type="SAM" id="MobiDB-lite"/>
    </source>
</evidence>
<feature type="compositionally biased region" description="Polar residues" evidence="1">
    <location>
        <begin position="1"/>
        <end position="10"/>
    </location>
</feature>
<dbReference type="Proteomes" id="UP000298061">
    <property type="component" value="Unassembled WGS sequence"/>
</dbReference>
<dbReference type="EMBL" id="SFCI01002581">
    <property type="protein sequence ID" value="TFY73747.1"/>
    <property type="molecule type" value="Genomic_DNA"/>
</dbReference>
<keyword evidence="3" id="KW-1185">Reference proteome</keyword>
<protein>
    <submittedName>
        <fullName evidence="2">Uncharacterized protein</fullName>
    </submittedName>
</protein>